<keyword evidence="5" id="KW-1185">Reference proteome</keyword>
<dbReference type="Pfam" id="PF04678">
    <property type="entry name" value="MCU"/>
    <property type="match status" value="1"/>
</dbReference>
<dbReference type="HOGENOM" id="CLU_825017_0_0_1"/>
<keyword evidence="2" id="KW-1133">Transmembrane helix</keyword>
<organism evidence="4 5">
    <name type="scientific">Tetrahymena thermophila (strain SB210)</name>
    <dbReference type="NCBI Taxonomy" id="312017"/>
    <lineage>
        <taxon>Eukaryota</taxon>
        <taxon>Sar</taxon>
        <taxon>Alveolata</taxon>
        <taxon>Ciliophora</taxon>
        <taxon>Intramacronucleata</taxon>
        <taxon>Oligohymenophorea</taxon>
        <taxon>Hymenostomatida</taxon>
        <taxon>Tetrahymenina</taxon>
        <taxon>Tetrahymenidae</taxon>
        <taxon>Tetrahymena</taxon>
    </lineage>
</organism>
<accession>Q237B2</accession>
<dbReference type="eggNOG" id="ENOG502SUFD">
    <property type="taxonomic scope" value="Eukaryota"/>
</dbReference>
<evidence type="ECO:0000259" key="3">
    <source>
        <dbReference type="Pfam" id="PF04678"/>
    </source>
</evidence>
<gene>
    <name evidence="4" type="ORF">TTHERM_00083370</name>
</gene>
<feature type="transmembrane region" description="Helical" evidence="2">
    <location>
        <begin position="286"/>
        <end position="307"/>
    </location>
</feature>
<name>Q237B2_TETTS</name>
<evidence type="ECO:0000313" key="5">
    <source>
        <dbReference type="Proteomes" id="UP000009168"/>
    </source>
</evidence>
<feature type="compositionally biased region" description="Basic residues" evidence="1">
    <location>
        <begin position="41"/>
        <end position="51"/>
    </location>
</feature>
<dbReference type="OrthoDB" id="313396at2759"/>
<dbReference type="OMA" id="MIEFEYP"/>
<protein>
    <submittedName>
        <fullName evidence="4">Transmembrane protein, putative</fullName>
    </submittedName>
</protein>
<dbReference type="AlphaFoldDB" id="Q237B2"/>
<dbReference type="KEGG" id="tet:TTHERM_00083370"/>
<feature type="transmembrane region" description="Helical" evidence="2">
    <location>
        <begin position="319"/>
        <end position="337"/>
    </location>
</feature>
<feature type="region of interest" description="Disordered" evidence="1">
    <location>
        <begin position="33"/>
        <end position="60"/>
    </location>
</feature>
<dbReference type="Proteomes" id="UP000009168">
    <property type="component" value="Unassembled WGS sequence"/>
</dbReference>
<dbReference type="EMBL" id="GG662749">
    <property type="protein sequence ID" value="EAR92338.1"/>
    <property type="molecule type" value="Genomic_DNA"/>
</dbReference>
<proteinExistence type="predicted"/>
<dbReference type="InParanoid" id="Q237B2"/>
<dbReference type="InterPro" id="IPR006769">
    <property type="entry name" value="MCU_C"/>
</dbReference>
<evidence type="ECO:0000256" key="1">
    <source>
        <dbReference type="SAM" id="MobiDB-lite"/>
    </source>
</evidence>
<dbReference type="GeneID" id="7839347"/>
<evidence type="ECO:0000313" key="4">
    <source>
        <dbReference type="EMBL" id="EAR92338.1"/>
    </source>
</evidence>
<sequence length="404" mass="47649">MFTRSLFRTAANSMFFKKNNIFSTFALQRSFTTNQSNQTARRNHNHNHQHTNQKSTTQQKQITELDPNAKNIDLILRHNSVSLEIELDGTRKIYFINENFTFNILKEMIEFEYPSCSVEFDFTRSGSNLVDQDSNLFNFLRSDEMGEVIIEVDDEVFVLRNSGHSVLNQYLIQVEKESQENQGALHWFLQCQKNKIHPSHAGVLSHLISQFQQEVKNLKAAAKKDINLSETELDNIFIKTFKSFSAPVNQEIEAIQHQQNIIEQELSKLYDRRDNLFEAATKKSYFYLKLILLISLGHLATFYYMIFHVEWLGWDIIEPITYTVAQFSVLLAIRFFWKHKQIRSVENIIEIGRQRYLNQRVIKDIYSNLQEQIIQKEQQRDFLTKRAKILLNKKTYNTISIKDI</sequence>
<keyword evidence="2" id="KW-0472">Membrane</keyword>
<keyword evidence="2 4" id="KW-0812">Transmembrane</keyword>
<evidence type="ECO:0000256" key="2">
    <source>
        <dbReference type="SAM" id="Phobius"/>
    </source>
</evidence>
<dbReference type="RefSeq" id="XP_001012583.1">
    <property type="nucleotide sequence ID" value="XM_001012583.3"/>
</dbReference>
<reference evidence="5" key="1">
    <citation type="journal article" date="2006" name="PLoS Biol.">
        <title>Macronuclear genome sequence of the ciliate Tetrahymena thermophila, a model eukaryote.</title>
        <authorList>
            <person name="Eisen J.A."/>
            <person name="Coyne R.S."/>
            <person name="Wu M."/>
            <person name="Wu D."/>
            <person name="Thiagarajan M."/>
            <person name="Wortman J.R."/>
            <person name="Badger J.H."/>
            <person name="Ren Q."/>
            <person name="Amedeo P."/>
            <person name="Jones K.M."/>
            <person name="Tallon L.J."/>
            <person name="Delcher A.L."/>
            <person name="Salzberg S.L."/>
            <person name="Silva J.C."/>
            <person name="Haas B.J."/>
            <person name="Majoros W.H."/>
            <person name="Farzad M."/>
            <person name="Carlton J.M."/>
            <person name="Smith R.K. Jr."/>
            <person name="Garg J."/>
            <person name="Pearlman R.E."/>
            <person name="Karrer K.M."/>
            <person name="Sun L."/>
            <person name="Manning G."/>
            <person name="Elde N.C."/>
            <person name="Turkewitz A.P."/>
            <person name="Asai D.J."/>
            <person name="Wilkes D.E."/>
            <person name="Wang Y."/>
            <person name="Cai H."/>
            <person name="Collins K."/>
            <person name="Stewart B.A."/>
            <person name="Lee S.R."/>
            <person name="Wilamowska K."/>
            <person name="Weinberg Z."/>
            <person name="Ruzzo W.L."/>
            <person name="Wloga D."/>
            <person name="Gaertig J."/>
            <person name="Frankel J."/>
            <person name="Tsao C.-C."/>
            <person name="Gorovsky M.A."/>
            <person name="Keeling P.J."/>
            <person name="Waller R.F."/>
            <person name="Patron N.J."/>
            <person name="Cherry J.M."/>
            <person name="Stover N.A."/>
            <person name="Krieger C.J."/>
            <person name="del Toro C."/>
            <person name="Ryder H.F."/>
            <person name="Williamson S.C."/>
            <person name="Barbeau R.A."/>
            <person name="Hamilton E.P."/>
            <person name="Orias E."/>
        </authorList>
    </citation>
    <scope>NUCLEOTIDE SEQUENCE [LARGE SCALE GENOMIC DNA]</scope>
    <source>
        <strain evidence="5">SB210</strain>
    </source>
</reference>
<feature type="domain" description="Calcium uniporter protein C-terminal" evidence="3">
    <location>
        <begin position="248"/>
        <end position="349"/>
    </location>
</feature>